<accession>A0A2M6R9A5</accession>
<proteinExistence type="predicted"/>
<feature type="domain" description="PEGA" evidence="1">
    <location>
        <begin position="18"/>
        <end position="79"/>
    </location>
</feature>
<dbReference type="Pfam" id="PF08308">
    <property type="entry name" value="PEGA"/>
    <property type="match status" value="1"/>
</dbReference>
<evidence type="ECO:0000313" key="2">
    <source>
        <dbReference type="EMBL" id="PIS07122.1"/>
    </source>
</evidence>
<reference evidence="3" key="1">
    <citation type="submission" date="2017-09" db="EMBL/GenBank/DDBJ databases">
        <title>Depth-based differentiation of microbial function through sediment-hosted aquifers and enrichment of novel symbionts in the deep terrestrial subsurface.</title>
        <authorList>
            <person name="Probst A.J."/>
            <person name="Ladd B."/>
            <person name="Jarett J.K."/>
            <person name="Geller-Mcgrath D.E."/>
            <person name="Sieber C.M.K."/>
            <person name="Emerson J.B."/>
            <person name="Anantharaman K."/>
            <person name="Thomas B.C."/>
            <person name="Malmstrom R."/>
            <person name="Stieglmeier M."/>
            <person name="Klingl A."/>
            <person name="Woyke T."/>
            <person name="Ryan C.M."/>
            <person name="Banfield J.F."/>
        </authorList>
    </citation>
    <scope>NUCLEOTIDE SEQUENCE [LARGE SCALE GENOMIC DNA]</scope>
</reference>
<dbReference type="InterPro" id="IPR013229">
    <property type="entry name" value="PEGA"/>
</dbReference>
<sequence length="424" mass="46651">MTVVIIAGVALFLYKPMVTIQSDMPDASITIDEVVYSKPTRVTPGAHTVIVARDGYVPYTYAGDIGAFSSLNLSTTLRPLSTTQSIVSDNAFAASFGSDGKQLYYFASDKNTLYKLSLTDNPQDTKKVYFTPEKISPDNLVKLNKVVFAPDFSVAIFKRVDGDTGLYDFKRYNLLNQEYTSWGKDIGDAVWNSTSVQDDARVIYYYAPPTGERLLMKSNRKHDSVTNIMDLKEKAGITVSADSPVAPQLSWSRDNQALLVVAQGKLLAMNVITQTITYIAQTGVTSAQFAPDSHHIIYTQNGQLVWQRFEVVNGLSGNEEDQKNVGRIKIAPPEPYDVSANALKGIFTADGKRFIVINDANAIVQIDLVKKMVSPFYLQNDPRLKAITSLGLSGDGRMLYGLTGTTILAIPLDDGSYTQTQEKK</sequence>
<comment type="caution">
    <text evidence="2">The sequence shown here is derived from an EMBL/GenBank/DDBJ whole genome shotgun (WGS) entry which is preliminary data.</text>
</comment>
<organism evidence="2 3">
    <name type="scientific">Candidatus Berkelbacteria bacterium CG10_big_fil_rev_8_21_14_0_10_43_14</name>
    <dbReference type="NCBI Taxonomy" id="1974515"/>
    <lineage>
        <taxon>Bacteria</taxon>
        <taxon>Candidatus Berkelbacteria</taxon>
    </lineage>
</organism>
<gene>
    <name evidence="2" type="ORF">COT79_00935</name>
</gene>
<dbReference type="Proteomes" id="UP000231162">
    <property type="component" value="Unassembled WGS sequence"/>
</dbReference>
<dbReference type="AlphaFoldDB" id="A0A2M6R9A5"/>
<name>A0A2M6R9A5_9BACT</name>
<evidence type="ECO:0000313" key="3">
    <source>
        <dbReference type="Proteomes" id="UP000231162"/>
    </source>
</evidence>
<protein>
    <recommendedName>
        <fullName evidence="1">PEGA domain-containing protein</fullName>
    </recommendedName>
</protein>
<dbReference type="SUPFAM" id="SSF82171">
    <property type="entry name" value="DPP6 N-terminal domain-like"/>
    <property type="match status" value="1"/>
</dbReference>
<evidence type="ECO:0000259" key="1">
    <source>
        <dbReference type="Pfam" id="PF08308"/>
    </source>
</evidence>
<dbReference type="EMBL" id="PEZX01000015">
    <property type="protein sequence ID" value="PIS07122.1"/>
    <property type="molecule type" value="Genomic_DNA"/>
</dbReference>